<dbReference type="AlphaFoldDB" id="A0A0B5ANM4"/>
<feature type="transmembrane region" description="Helical" evidence="1">
    <location>
        <begin position="358"/>
        <end position="375"/>
    </location>
</feature>
<dbReference type="HOGENOM" id="CLU_054032_0_0_9"/>
<protein>
    <submittedName>
        <fullName evidence="2">Uncharacterized protein</fullName>
    </submittedName>
</protein>
<name>A0A0B5ANM4_9BACL</name>
<accession>A0A0B5ANM4</accession>
<keyword evidence="1" id="KW-0812">Transmembrane</keyword>
<sequence length="376" mass="43664">MKGLLRTRIHKDFNYQYGIIKTAIDWTVIVYLILPTIFFSGLFYRSLWLEQPVWFSWFDWRLAALVMAVTMLSSKWRTFLYEADSVFLVKKREQVASLLKKSFIYNLLFSFLETGVIIFLLLPFLIDFLLAAPVDIIAFWLSATAIKVFGKSMFYFAWLRFKGWRLRVIVISIGLAIILSTFFITWLSLTMPIVAALPLMIFIAVLPALLKNSLLSPGRILDHGIKERGYKTRFIKKMFSMSYEVETPPKARNRTKPWFFRKSGRIFKNPGPQKAMAELFIKHYARNREYTYIVLRLIGAAGASAVFVPSGWAYVIIVAFLAFGTISVSQQMWSQLIDQHAIGVKYKSIDAYFKIKRKTDLITVIPYTIFLVLYFI</sequence>
<proteinExistence type="predicted"/>
<keyword evidence="1" id="KW-1133">Transmembrane helix</keyword>
<reference evidence="2 3" key="1">
    <citation type="submission" date="2014-08" db="EMBL/GenBank/DDBJ databases">
        <title>Complete genome of a marine bacteria Jeotgalibacillus malaysiensis.</title>
        <authorList>
            <person name="Yaakop A.S."/>
            <person name="Chan K.-G."/>
            <person name="Goh K.M."/>
        </authorList>
    </citation>
    <scope>NUCLEOTIDE SEQUENCE [LARGE SCALE GENOMIC DNA]</scope>
    <source>
        <strain evidence="2 3">D5</strain>
    </source>
</reference>
<dbReference type="KEGG" id="jeo:JMA_25180"/>
<dbReference type="EMBL" id="CP009416">
    <property type="protein sequence ID" value="AJD91835.1"/>
    <property type="molecule type" value="Genomic_DNA"/>
</dbReference>
<feature type="transmembrane region" description="Helical" evidence="1">
    <location>
        <begin position="290"/>
        <end position="308"/>
    </location>
</feature>
<evidence type="ECO:0000256" key="1">
    <source>
        <dbReference type="SAM" id="Phobius"/>
    </source>
</evidence>
<feature type="transmembrane region" description="Helical" evidence="1">
    <location>
        <begin position="103"/>
        <end position="125"/>
    </location>
</feature>
<feature type="transmembrane region" description="Helical" evidence="1">
    <location>
        <begin position="28"/>
        <end position="48"/>
    </location>
</feature>
<feature type="transmembrane region" description="Helical" evidence="1">
    <location>
        <begin position="137"/>
        <end position="159"/>
    </location>
</feature>
<gene>
    <name evidence="2" type="ORF">JMA_25180</name>
</gene>
<evidence type="ECO:0000313" key="2">
    <source>
        <dbReference type="EMBL" id="AJD91835.1"/>
    </source>
</evidence>
<dbReference type="Proteomes" id="UP000031449">
    <property type="component" value="Chromosome"/>
</dbReference>
<dbReference type="Pfam" id="PF05975">
    <property type="entry name" value="EcsB"/>
    <property type="match status" value="1"/>
</dbReference>
<evidence type="ECO:0000313" key="3">
    <source>
        <dbReference type="Proteomes" id="UP000031449"/>
    </source>
</evidence>
<dbReference type="STRING" id="1508404.JMA_25180"/>
<dbReference type="InterPro" id="IPR010288">
    <property type="entry name" value="EcsB_ABC"/>
</dbReference>
<dbReference type="GO" id="GO:0016020">
    <property type="term" value="C:membrane"/>
    <property type="evidence" value="ECO:0007669"/>
    <property type="project" value="InterPro"/>
</dbReference>
<feature type="transmembrane region" description="Helical" evidence="1">
    <location>
        <begin position="166"/>
        <end position="187"/>
    </location>
</feature>
<dbReference type="BioCyc" id="JESP1508404:G14D9-11774-MONOMER"/>
<keyword evidence="1" id="KW-0472">Membrane</keyword>
<feature type="transmembrane region" description="Helical" evidence="1">
    <location>
        <begin position="193"/>
        <end position="210"/>
    </location>
</feature>
<organism evidence="2 3">
    <name type="scientific">Jeotgalibacillus malaysiensis</name>
    <dbReference type="NCBI Taxonomy" id="1508404"/>
    <lineage>
        <taxon>Bacteria</taxon>
        <taxon>Bacillati</taxon>
        <taxon>Bacillota</taxon>
        <taxon>Bacilli</taxon>
        <taxon>Bacillales</taxon>
        <taxon>Caryophanaceae</taxon>
        <taxon>Jeotgalibacillus</taxon>
    </lineage>
</organism>
<keyword evidence="3" id="KW-1185">Reference proteome</keyword>